<evidence type="ECO:0000259" key="11">
    <source>
        <dbReference type="Pfam" id="PF22600"/>
    </source>
</evidence>
<dbReference type="STRING" id="299467.A0A443SPR5"/>
<dbReference type="Pfam" id="PF03828">
    <property type="entry name" value="PAP_assoc"/>
    <property type="match status" value="1"/>
</dbReference>
<evidence type="ECO:0000256" key="5">
    <source>
        <dbReference type="ARBA" id="ARBA00022679"/>
    </source>
</evidence>
<evidence type="ECO:0000256" key="6">
    <source>
        <dbReference type="ARBA" id="ARBA00022723"/>
    </source>
</evidence>
<dbReference type="InterPro" id="IPR043519">
    <property type="entry name" value="NT_sf"/>
</dbReference>
<dbReference type="Gene3D" id="1.10.1410.10">
    <property type="match status" value="2"/>
</dbReference>
<keyword evidence="7" id="KW-0460">Magnesium</keyword>
<proteinExistence type="inferred from homology"/>
<sequence length="681" mass="79248">MLEATTNGCQRIPQEQEKWKSCKNNNGGDSQNAIISNKEQKASRNRSKSLMCNLEMAKRHPSTKEVYYKTDKLSVQMEKLYKDFAENLERLKKKKEIRKSLYDYLHVELRHVDLYIVGSSLCNYASNLSDVDICLVFRNQNLNRNATLQYLHIIGTLLSKSTDFSGIQLIAAKVPLLKITDKKSKIEIDMNLNKVVSIHNTRLVKSYTRLDDRVSQLVLLVKYWARKNEINNAFERSLSSYTLTLMVINYLQCACKPIVLPCLQKICKEEFDPRISLDEINLYANLPTFRSCNKESISELFLGFLNHYSKFDFQELTISVRLGYWFKTDHRKHIFVEEPFDHSNTATSVSTEYAFQRIKDTFLFSYEQLNMLSVQIKRLFNDYVQSEHDLNLKKYLRKELFTYLNRIFNNHIDIYLVGSSLCGYASKFSDANICMVHSGHELSNEAKHKCLNIVTNALIKTNAFSDIKIIDSENACLRMTHLLSNIDIEMKVNNKVRIHNTRLIKSYTRLDDRVSILIFLVLFWAKQNDIHGESKGLNSYTLVLMMITYLQRVCNPIVLPCLQELCSNEFNPDIGIDEINLFANLPEFRSTNRNSLSELFIGFLKHYSDFCFRKYTISVRNGDFMRSVHRAFINVEEPFEISNTASSLSSDIAFEKMRQIFVVSYRTLMDNEMLSSILPLR</sequence>
<dbReference type="EMBL" id="NCKV01000901">
    <property type="protein sequence ID" value="RWS29472.1"/>
    <property type="molecule type" value="Genomic_DNA"/>
</dbReference>
<evidence type="ECO:0000259" key="10">
    <source>
        <dbReference type="Pfam" id="PF03828"/>
    </source>
</evidence>
<evidence type="ECO:0000256" key="8">
    <source>
        <dbReference type="ARBA" id="ARBA00038491"/>
    </source>
</evidence>
<keyword evidence="6" id="KW-0479">Metal-binding</keyword>
<dbReference type="OrthoDB" id="2274644at2759"/>
<evidence type="ECO:0000313" key="13">
    <source>
        <dbReference type="Proteomes" id="UP000288716"/>
    </source>
</evidence>
<evidence type="ECO:0000313" key="12">
    <source>
        <dbReference type="EMBL" id="RWS29472.1"/>
    </source>
</evidence>
<evidence type="ECO:0000256" key="7">
    <source>
        <dbReference type="ARBA" id="ARBA00022842"/>
    </source>
</evidence>
<accession>A0A443SPR5</accession>
<keyword evidence="13" id="KW-1185">Reference proteome</keyword>
<dbReference type="VEuPathDB" id="VectorBase:LDEU002567"/>
<evidence type="ECO:0000256" key="9">
    <source>
        <dbReference type="SAM" id="MobiDB-lite"/>
    </source>
</evidence>
<dbReference type="CDD" id="cd05402">
    <property type="entry name" value="NT_PAP_TUTase"/>
    <property type="match status" value="1"/>
</dbReference>
<dbReference type="GO" id="GO:0046872">
    <property type="term" value="F:metal ion binding"/>
    <property type="evidence" value="ECO:0007669"/>
    <property type="project" value="UniProtKB-KW"/>
</dbReference>
<keyword evidence="5" id="KW-0808">Transferase</keyword>
<feature type="compositionally biased region" description="Polar residues" evidence="9">
    <location>
        <begin position="22"/>
        <end position="37"/>
    </location>
</feature>
<dbReference type="Gene3D" id="3.30.460.10">
    <property type="entry name" value="Beta Polymerase, domain 2"/>
    <property type="match status" value="2"/>
</dbReference>
<feature type="region of interest" description="Disordered" evidence="9">
    <location>
        <begin position="20"/>
        <end position="46"/>
    </location>
</feature>
<feature type="domain" description="Poly(A) RNA polymerase mitochondrial-like central palm" evidence="11">
    <location>
        <begin position="372"/>
        <end position="508"/>
    </location>
</feature>
<dbReference type="InterPro" id="IPR054708">
    <property type="entry name" value="MTPAP-like_central"/>
</dbReference>
<comment type="cofactor">
    <cofactor evidence="1">
        <name>Mn(2+)</name>
        <dbReference type="ChEBI" id="CHEBI:29035"/>
    </cofactor>
</comment>
<evidence type="ECO:0000256" key="3">
    <source>
        <dbReference type="ARBA" id="ARBA00004496"/>
    </source>
</evidence>
<organism evidence="12 13">
    <name type="scientific">Leptotrombidium deliense</name>
    <dbReference type="NCBI Taxonomy" id="299467"/>
    <lineage>
        <taxon>Eukaryota</taxon>
        <taxon>Metazoa</taxon>
        <taxon>Ecdysozoa</taxon>
        <taxon>Arthropoda</taxon>
        <taxon>Chelicerata</taxon>
        <taxon>Arachnida</taxon>
        <taxon>Acari</taxon>
        <taxon>Acariformes</taxon>
        <taxon>Trombidiformes</taxon>
        <taxon>Prostigmata</taxon>
        <taxon>Anystina</taxon>
        <taxon>Parasitengona</taxon>
        <taxon>Trombiculoidea</taxon>
        <taxon>Trombiculidae</taxon>
        <taxon>Leptotrombidium</taxon>
    </lineage>
</organism>
<dbReference type="GO" id="GO:0031123">
    <property type="term" value="P:RNA 3'-end processing"/>
    <property type="evidence" value="ECO:0007669"/>
    <property type="project" value="TreeGrafter"/>
</dbReference>
<gene>
    <name evidence="12" type="ORF">B4U80_08151</name>
</gene>
<dbReference type="AlphaFoldDB" id="A0A443SPR5"/>
<dbReference type="SUPFAM" id="SSF81631">
    <property type="entry name" value="PAP/OAS1 substrate-binding domain"/>
    <property type="match status" value="2"/>
</dbReference>
<dbReference type="GO" id="GO:1990817">
    <property type="term" value="F:poly(A) RNA polymerase activity"/>
    <property type="evidence" value="ECO:0007669"/>
    <property type="project" value="TreeGrafter"/>
</dbReference>
<reference evidence="12 13" key="1">
    <citation type="journal article" date="2018" name="Gigascience">
        <title>Genomes of trombidid mites reveal novel predicted allergens and laterally-transferred genes associated with secondary metabolism.</title>
        <authorList>
            <person name="Dong X."/>
            <person name="Chaisiri K."/>
            <person name="Xia D."/>
            <person name="Armstrong S.D."/>
            <person name="Fang Y."/>
            <person name="Donnelly M.J."/>
            <person name="Kadowaki T."/>
            <person name="McGarry J.W."/>
            <person name="Darby A.C."/>
            <person name="Makepeace B.L."/>
        </authorList>
    </citation>
    <scope>NUCLEOTIDE SEQUENCE [LARGE SCALE GENOMIC DNA]</scope>
    <source>
        <strain evidence="12">UoL-UT</strain>
    </source>
</reference>
<dbReference type="GO" id="GO:0005737">
    <property type="term" value="C:cytoplasm"/>
    <property type="evidence" value="ECO:0007669"/>
    <property type="project" value="UniProtKB-SubCell"/>
</dbReference>
<comment type="subcellular location">
    <subcellularLocation>
        <location evidence="3">Cytoplasm</location>
    </subcellularLocation>
</comment>
<dbReference type="PANTHER" id="PTHR12271:SF40">
    <property type="entry name" value="POLY(A) RNA POLYMERASE GLD2"/>
    <property type="match status" value="1"/>
</dbReference>
<name>A0A443SPR5_9ACAR</name>
<dbReference type="Proteomes" id="UP000288716">
    <property type="component" value="Unassembled WGS sequence"/>
</dbReference>
<feature type="domain" description="PAP-associated" evidence="10">
    <location>
        <begin position="595"/>
        <end position="643"/>
    </location>
</feature>
<evidence type="ECO:0000256" key="1">
    <source>
        <dbReference type="ARBA" id="ARBA00001936"/>
    </source>
</evidence>
<evidence type="ECO:0000256" key="4">
    <source>
        <dbReference type="ARBA" id="ARBA00022490"/>
    </source>
</evidence>
<dbReference type="SUPFAM" id="SSF81301">
    <property type="entry name" value="Nucleotidyltransferase"/>
    <property type="match status" value="2"/>
</dbReference>
<evidence type="ECO:0000256" key="2">
    <source>
        <dbReference type="ARBA" id="ARBA00001946"/>
    </source>
</evidence>
<keyword evidence="4" id="KW-0963">Cytoplasm</keyword>
<dbReference type="Pfam" id="PF22600">
    <property type="entry name" value="MTPAP-like_central"/>
    <property type="match status" value="2"/>
</dbReference>
<comment type="caution">
    <text evidence="12">The sequence shown here is derived from an EMBL/GenBank/DDBJ whole genome shotgun (WGS) entry which is preliminary data.</text>
</comment>
<comment type="cofactor">
    <cofactor evidence="2">
        <name>Mg(2+)</name>
        <dbReference type="ChEBI" id="CHEBI:18420"/>
    </cofactor>
</comment>
<protein>
    <submittedName>
        <fullName evidence="12">Poly(A) RNA polymerase GLD2-like protein</fullName>
    </submittedName>
</protein>
<dbReference type="InterPro" id="IPR002058">
    <property type="entry name" value="PAP_assoc"/>
</dbReference>
<dbReference type="PANTHER" id="PTHR12271">
    <property type="entry name" value="POLY A POLYMERASE CID PAP -RELATED"/>
    <property type="match status" value="1"/>
</dbReference>
<feature type="domain" description="Poly(A) RNA polymerase mitochondrial-like central palm" evidence="11">
    <location>
        <begin position="73"/>
        <end position="208"/>
    </location>
</feature>
<comment type="similarity">
    <text evidence="8">Belongs to the DNA polymerase type-B-like family. GLD2 subfamily.</text>
</comment>